<reference evidence="1 2" key="1">
    <citation type="submission" date="2015-05" db="EMBL/GenBank/DDBJ databases">
        <title>Evolution of Trichinella species and genotypes.</title>
        <authorList>
            <person name="Korhonen P.K."/>
            <person name="Edoardo P."/>
            <person name="Giuseppe L.R."/>
            <person name="Gasser R.B."/>
        </authorList>
    </citation>
    <scope>NUCLEOTIDE SEQUENCE [LARGE SCALE GENOMIC DNA]</scope>
    <source>
        <strain evidence="1">ISS10</strain>
    </source>
</reference>
<protein>
    <submittedName>
        <fullName evidence="1">Uncharacterized protein</fullName>
    </submittedName>
</protein>
<dbReference type="EMBL" id="JYDW01000064">
    <property type="protein sequence ID" value="KRZ58029.1"/>
    <property type="molecule type" value="Genomic_DNA"/>
</dbReference>
<comment type="caution">
    <text evidence="1">The sequence shown here is derived from an EMBL/GenBank/DDBJ whole genome shotgun (WGS) entry which is preliminary data.</text>
</comment>
<proteinExistence type="predicted"/>
<keyword evidence="2" id="KW-1185">Reference proteome</keyword>
<dbReference type="Proteomes" id="UP000054721">
    <property type="component" value="Unassembled WGS sequence"/>
</dbReference>
<evidence type="ECO:0000313" key="2">
    <source>
        <dbReference type="Proteomes" id="UP000054721"/>
    </source>
</evidence>
<dbReference type="OrthoDB" id="10553489at2759"/>
<accession>A0A0V1LET4</accession>
<evidence type="ECO:0000313" key="1">
    <source>
        <dbReference type="EMBL" id="KRZ58029.1"/>
    </source>
</evidence>
<dbReference type="AlphaFoldDB" id="A0A0V1LET4"/>
<organism evidence="1 2">
    <name type="scientific">Trichinella nativa</name>
    <dbReference type="NCBI Taxonomy" id="6335"/>
    <lineage>
        <taxon>Eukaryota</taxon>
        <taxon>Metazoa</taxon>
        <taxon>Ecdysozoa</taxon>
        <taxon>Nematoda</taxon>
        <taxon>Enoplea</taxon>
        <taxon>Dorylaimia</taxon>
        <taxon>Trichinellida</taxon>
        <taxon>Trichinellidae</taxon>
        <taxon>Trichinella</taxon>
    </lineage>
</organism>
<name>A0A0V1LET4_9BILA</name>
<sequence length="116" mass="13694">MANDERRWKLFVANRVSRGYPLYTLLANILWWPGPRWLDEEEDAWPELDINSILGQTETERVGRTSLLSITTSLRRNRRTSWTQDATATLRKFCVSTYFDNFLPTTRKQAPTMLRL</sequence>
<gene>
    <name evidence="1" type="ORF">T02_16349</name>
</gene>